<organism evidence="2">
    <name type="scientific">Compsopogon caeruleus</name>
    <dbReference type="NCBI Taxonomy" id="31354"/>
    <lineage>
        <taxon>Eukaryota</taxon>
        <taxon>Rhodophyta</taxon>
        <taxon>Compsopogonophyceae</taxon>
        <taxon>Compsopogonales</taxon>
        <taxon>Compsopogonaceae</taxon>
        <taxon>Compsopogon</taxon>
    </lineage>
</organism>
<accession>A0A6T6BTP7</accession>
<name>A0A6T6BTP7_9RHOD</name>
<evidence type="ECO:0000313" key="2">
    <source>
        <dbReference type="EMBL" id="CAD9230874.1"/>
    </source>
</evidence>
<gene>
    <name evidence="1" type="ORF">CCAE0312_LOCUS2927</name>
    <name evidence="2" type="ORF">CCAE0312_LOCUS2928</name>
</gene>
<reference evidence="2" key="1">
    <citation type="submission" date="2021-01" db="EMBL/GenBank/DDBJ databases">
        <authorList>
            <person name="Corre E."/>
            <person name="Pelletier E."/>
            <person name="Niang G."/>
            <person name="Scheremetjew M."/>
            <person name="Finn R."/>
            <person name="Kale V."/>
            <person name="Holt S."/>
            <person name="Cochrane G."/>
            <person name="Meng A."/>
            <person name="Brown T."/>
            <person name="Cohen L."/>
        </authorList>
    </citation>
    <scope>NUCLEOTIDE SEQUENCE</scope>
    <source>
        <strain evidence="2">SAG 36.94</strain>
    </source>
</reference>
<dbReference type="EMBL" id="HBGH01005451">
    <property type="protein sequence ID" value="CAD9230873.1"/>
    <property type="molecule type" value="Transcribed_RNA"/>
</dbReference>
<dbReference type="EMBL" id="HBGH01005452">
    <property type="protein sequence ID" value="CAD9230874.1"/>
    <property type="molecule type" value="Transcribed_RNA"/>
</dbReference>
<evidence type="ECO:0000313" key="1">
    <source>
        <dbReference type="EMBL" id="CAD9230873.1"/>
    </source>
</evidence>
<sequence length="425" mass="46337">MRLQKVNALDRMDHIVASAFENVGEGDADLTVRVLSGFLSRNASALPWSLYRRLLGMLLGARSPGQAAMVAEFLDRLAASRKSQPCEGDVTQHNVVNHQSGNDEGNKRLPGRGIATLGLVLRRVASAVGGTVGGGLMGGTSTTSGGVKGGVDGVEMFAREVIRSLVRAVANGKGIPRVSQVFKYYVRSQHGEMEDDCFHDDVDDPATSIPGDMMSEWSEDHRAGCARLFLRYASGVLATERGWRDFLSDSTDGATSSTISNLVKEVWASILTAARQYRWEGLEVLQTLLATIADQCERRDLQIINRIITFPEVETLSTISAVLSTTYSSTIHSFATKDLIRHLSYTLSPEDLNVEEIIKAFEQSVDHPRALLGICEIISEGNFPTGSIQKKRALRESIERAALETPELRSRLEAVWIALSSAQSS</sequence>
<dbReference type="AlphaFoldDB" id="A0A6T6BTP7"/>
<proteinExistence type="predicted"/>
<protein>
    <submittedName>
        <fullName evidence="2">Uncharacterized protein</fullName>
    </submittedName>
</protein>